<reference evidence="1 2" key="1">
    <citation type="submission" date="2017-04" db="EMBL/GenBank/DDBJ databases">
        <title>Genome Sequence of the Model Brown-Rot Fungus Postia placenta SB12.</title>
        <authorList>
            <consortium name="DOE Joint Genome Institute"/>
            <person name="Gaskell J."/>
            <person name="Kersten P."/>
            <person name="Larrondo L.F."/>
            <person name="Canessa P."/>
            <person name="Martinez D."/>
            <person name="Hibbett D."/>
            <person name="Schmoll M."/>
            <person name="Kubicek C.P."/>
            <person name="Martinez A.T."/>
            <person name="Yadav J."/>
            <person name="Master E."/>
            <person name="Magnuson J.K."/>
            <person name="James T."/>
            <person name="Yaver D."/>
            <person name="Berka R."/>
            <person name="Labutti K."/>
            <person name="Lipzen A."/>
            <person name="Aerts A."/>
            <person name="Barry K."/>
            <person name="Henrissat B."/>
            <person name="Blanchette R."/>
            <person name="Grigoriev I."/>
            <person name="Cullen D."/>
        </authorList>
    </citation>
    <scope>NUCLEOTIDE SEQUENCE [LARGE SCALE GENOMIC DNA]</scope>
    <source>
        <strain evidence="1 2">MAD-698-R-SB12</strain>
    </source>
</reference>
<dbReference type="OrthoDB" id="2752996at2759"/>
<dbReference type="GeneID" id="36331034"/>
<evidence type="ECO:0008006" key="3">
    <source>
        <dbReference type="Google" id="ProtNLM"/>
    </source>
</evidence>
<accession>A0A1X6MW38</accession>
<gene>
    <name evidence="1" type="ORF">POSPLADRAFT_1147620</name>
</gene>
<keyword evidence="2" id="KW-1185">Reference proteome</keyword>
<dbReference type="RefSeq" id="XP_024337353.1">
    <property type="nucleotide sequence ID" value="XM_024486085.1"/>
</dbReference>
<dbReference type="Proteomes" id="UP000194127">
    <property type="component" value="Unassembled WGS sequence"/>
</dbReference>
<proteinExistence type="predicted"/>
<dbReference type="AlphaFoldDB" id="A0A1X6MW38"/>
<protein>
    <recommendedName>
        <fullName evidence="3">Reverse transcriptase zinc-binding domain-containing protein</fullName>
    </recommendedName>
</protein>
<organism evidence="1 2">
    <name type="scientific">Postia placenta MAD-698-R-SB12</name>
    <dbReference type="NCBI Taxonomy" id="670580"/>
    <lineage>
        <taxon>Eukaryota</taxon>
        <taxon>Fungi</taxon>
        <taxon>Dikarya</taxon>
        <taxon>Basidiomycota</taxon>
        <taxon>Agaricomycotina</taxon>
        <taxon>Agaricomycetes</taxon>
        <taxon>Polyporales</taxon>
        <taxon>Adustoporiaceae</taxon>
        <taxon>Rhodonia</taxon>
    </lineage>
</organism>
<sequence>MGKIMATLYKKWSLSDQPSPNGLSLMPGRKMVNMDAQNNNKPIIFDPSVILDGPIVDGFRVFIDADTVCVNLAIQEGRAPGILIQDEAITAYTDGSCLNNGSELAQATEERMHKARTAAKDLTGSLPTQEAVWKSLHHKNFSHLITEFLWKLMHNTQKCGAFWLKIPEHEERVECPACKQMESMEHILITCNTPGRKQIWDMCEAMWRKKFPEWEPPSLGAILSYSLPDFKSNDNRPRQGVN</sequence>
<evidence type="ECO:0000313" key="2">
    <source>
        <dbReference type="Proteomes" id="UP000194127"/>
    </source>
</evidence>
<dbReference type="STRING" id="670580.A0A1X6MW38"/>
<evidence type="ECO:0000313" key="1">
    <source>
        <dbReference type="EMBL" id="OSX60559.1"/>
    </source>
</evidence>
<name>A0A1X6MW38_9APHY</name>
<dbReference type="EMBL" id="KZ110600">
    <property type="protein sequence ID" value="OSX60559.1"/>
    <property type="molecule type" value="Genomic_DNA"/>
</dbReference>